<evidence type="ECO:0000313" key="4">
    <source>
        <dbReference type="Proteomes" id="UP000055060"/>
    </source>
</evidence>
<feature type="domain" description="HD-GYP" evidence="2">
    <location>
        <begin position="408"/>
        <end position="592"/>
    </location>
</feature>
<dbReference type="PANTHER" id="PTHR45228">
    <property type="entry name" value="CYCLIC DI-GMP PHOSPHODIESTERASE TM_0186-RELATED"/>
    <property type="match status" value="1"/>
</dbReference>
<keyword evidence="1" id="KW-0472">Membrane</keyword>
<proteinExistence type="predicted"/>
<dbReference type="RefSeq" id="WP_075073806.1">
    <property type="nucleotide sequence ID" value="NZ_DF967972.1"/>
</dbReference>
<dbReference type="Pfam" id="PF13487">
    <property type="entry name" value="HD_5"/>
    <property type="match status" value="1"/>
</dbReference>
<dbReference type="InterPro" id="IPR003607">
    <property type="entry name" value="HD/PDEase_dom"/>
</dbReference>
<feature type="transmembrane region" description="Helical" evidence="1">
    <location>
        <begin position="47"/>
        <end position="64"/>
    </location>
</feature>
<dbReference type="Pfam" id="PF13185">
    <property type="entry name" value="GAF_2"/>
    <property type="match status" value="2"/>
</dbReference>
<keyword evidence="1" id="KW-1133">Transmembrane helix</keyword>
<dbReference type="EMBL" id="DF967972">
    <property type="protein sequence ID" value="GAP14561.1"/>
    <property type="molecule type" value="Genomic_DNA"/>
</dbReference>
<dbReference type="Proteomes" id="UP000055060">
    <property type="component" value="Unassembled WGS sequence"/>
</dbReference>
<sequence>MKNWWRNPAIRISLLYLLISILWILFSDQLVGMLVSDPQQIIRLSTVKGWMFVIVTAGLLFALLRREFSIHQQHEREMEAIARLSTATRLALSLEELLPAILDEIIHFTSANTACVMLSDEDQGNFKVAISRGGAGDYTGLHVPLQSVSGAVLESGKSYLNNHAADDPILFRPKILGELKAVAIAPLFTPNHKLGVLVMIKNADIEASEFNLLNALADITASAIHRMILFGQSQQRVQQLSTLRSIDLAITSSLDLTATLNILVDEVLKLKGIAATSVLMPIKQTGLLHFRAGKGFSSDQIRQTVLSVNDFKVNNPFPSRFTLTIPDLQNTPTSPRYNLAVAEGFSIYHAVPLVSKDQMKGVLEVFQRDSDPMSQEMLDFLEALATQAAIAVDVATLIDDLQSSNQELTAAYDSTIEGWSRALDLRDKETEGHTQRVTEMALHLARMMGMSEEDLVHVYRGSLLHDIGKMGIPDSILLKPAPLSPEEAELMKMHPVYAYHLLKPIRFLHPALDIPYCHHERWDGTGYPRGLKGEHIPLAARIFAVVDVWDALISDRPYSPRWPKEEALKHIQENAGSYFDPEVVSTFARMLE</sequence>
<keyword evidence="1" id="KW-0812">Transmembrane</keyword>
<dbReference type="PANTHER" id="PTHR45228:SF1">
    <property type="entry name" value="CYCLIC DI-GMP PHOSPHODIESTERASE TM_0186"/>
    <property type="match status" value="1"/>
</dbReference>
<dbReference type="Gene3D" id="3.30.450.40">
    <property type="match status" value="2"/>
</dbReference>
<protein>
    <submittedName>
        <fullName evidence="3">Protein containg HD-GYP domain</fullName>
    </submittedName>
</protein>
<dbReference type="AlphaFoldDB" id="A0A0S7BL10"/>
<dbReference type="InterPro" id="IPR052020">
    <property type="entry name" value="Cyclic_di-GMP/3'3'-cGAMP_PDE"/>
</dbReference>
<dbReference type="PROSITE" id="PS51832">
    <property type="entry name" value="HD_GYP"/>
    <property type="match status" value="1"/>
</dbReference>
<dbReference type="STRING" id="360412.LARV_02334"/>
<reference evidence="3" key="1">
    <citation type="submission" date="2015-07" db="EMBL/GenBank/DDBJ databases">
        <title>Draft Genome Sequences of Anaerolinea thermolimosa IMO-1, Bellilinea caldifistulae GOMI-1, Leptolinea tardivitalis YMTK-2, Levilinea saccharolytica KIBI-1,Longilinea arvoryzae KOME-1, Previously Described as Members of the Anaerolineaceae (Chloroflexi).</title>
        <authorList>
            <person name="Sekiguchi Y."/>
            <person name="Ohashi A."/>
            <person name="Matsuura N."/>
            <person name="Tourlousse M.D."/>
        </authorList>
    </citation>
    <scope>NUCLEOTIDE SEQUENCE [LARGE SCALE GENOMIC DNA]</scope>
    <source>
        <strain evidence="3">KOME-1</strain>
    </source>
</reference>
<dbReference type="SMART" id="SM00065">
    <property type="entry name" value="GAF"/>
    <property type="match status" value="2"/>
</dbReference>
<evidence type="ECO:0000259" key="2">
    <source>
        <dbReference type="PROSITE" id="PS51832"/>
    </source>
</evidence>
<dbReference type="CDD" id="cd00077">
    <property type="entry name" value="HDc"/>
    <property type="match status" value="1"/>
</dbReference>
<keyword evidence="4" id="KW-1185">Reference proteome</keyword>
<dbReference type="SUPFAM" id="SSF55781">
    <property type="entry name" value="GAF domain-like"/>
    <property type="match status" value="2"/>
</dbReference>
<organism evidence="3">
    <name type="scientific">Longilinea arvoryzae</name>
    <dbReference type="NCBI Taxonomy" id="360412"/>
    <lineage>
        <taxon>Bacteria</taxon>
        <taxon>Bacillati</taxon>
        <taxon>Chloroflexota</taxon>
        <taxon>Anaerolineae</taxon>
        <taxon>Anaerolineales</taxon>
        <taxon>Anaerolineaceae</taxon>
        <taxon>Longilinea</taxon>
    </lineage>
</organism>
<evidence type="ECO:0000256" key="1">
    <source>
        <dbReference type="SAM" id="Phobius"/>
    </source>
</evidence>
<feature type="transmembrane region" description="Helical" evidence="1">
    <location>
        <begin position="12"/>
        <end position="35"/>
    </location>
</feature>
<dbReference type="SUPFAM" id="SSF109604">
    <property type="entry name" value="HD-domain/PDEase-like"/>
    <property type="match status" value="1"/>
</dbReference>
<dbReference type="InterPro" id="IPR003018">
    <property type="entry name" value="GAF"/>
</dbReference>
<evidence type="ECO:0000313" key="3">
    <source>
        <dbReference type="EMBL" id="GAP14561.1"/>
    </source>
</evidence>
<dbReference type="InterPro" id="IPR029016">
    <property type="entry name" value="GAF-like_dom_sf"/>
</dbReference>
<accession>A0A0S7BL10</accession>
<gene>
    <name evidence="3" type="ORF">LARV_02334</name>
</gene>
<dbReference type="SMART" id="SM00471">
    <property type="entry name" value="HDc"/>
    <property type="match status" value="1"/>
</dbReference>
<dbReference type="OrthoDB" id="9804863at2"/>
<dbReference type="Gene3D" id="1.10.3210.10">
    <property type="entry name" value="Hypothetical protein af1432"/>
    <property type="match status" value="1"/>
</dbReference>
<name>A0A0S7BL10_9CHLR</name>
<dbReference type="InterPro" id="IPR037522">
    <property type="entry name" value="HD_GYP_dom"/>
</dbReference>